<accession>A0A9I9CNW6</accession>
<proteinExistence type="predicted"/>
<feature type="compositionally biased region" description="Polar residues" evidence="1">
    <location>
        <begin position="445"/>
        <end position="454"/>
    </location>
</feature>
<name>A0A9I9CNW6_CUCME</name>
<protein>
    <recommendedName>
        <fullName evidence="3">DUF3527 domain protein</fullName>
    </recommendedName>
</protein>
<feature type="region of interest" description="Disordered" evidence="1">
    <location>
        <begin position="445"/>
        <end position="466"/>
    </location>
</feature>
<sequence length="686" mass="76160">MKVPFPYMLYSIHDLWSYENTLNHCVQVLKNHVIWTEKKDMEQTSVDAWKDLRSKIGSFCDRNKDEENLENGDLGLSKYSISRGLNKKLMLPHALYLKLKQSRISRSYVHDSAFNCNIGLDYQVPKCMVTIDEKYIRRCLELIQTSASKAARCNESISLSSVKTSALTESLSVDKLRTRGMGHMERFIITCPSASEDGNTVVSSNKMWFVGSIMGSKSMINILKSPLLHQLGITEETSNLIRMDLNDIKGFTGSNLMDSPGGVEISSLKNLNNAKPESHQDESDAANERFFSTPSRNSLCSDQSSSGSASTLLCQGMLQFTWKDGNPYFIFSVDDEKEVYVASSSKVTSANNNALDYVYLFCSAKSGLKDHEVRNSRPCIVGKMTVSTSYGVCPNNSKIADTEFVLFGGIENSDLEINPSNTVLKKNKVFPRKVAEVFRTSNSSKQRSTLNLNRSGAMKDSCPWEPNSDKLNSSDDLVCARDLPPNLELAAIVVRDHLPEDRGSRVGGWGLKFLKQAKAKQRNNSLDTSVQADCCVRNSGKCSTSMDILIPAGLHGGPRTRNGGPSTLKERWKSGGVCDCGGWDIGCPLTILEGQSVNDDTLRQADMQECRAFNIHAKGYENGPPTLRMVNIRDGLYFVHFQPKLSSLQCFSIAVAIVHSRSPGLKPRNHKALGKFELLHMKIRSL</sequence>
<dbReference type="PANTHER" id="PTHR31390">
    <property type="entry name" value="EXPRESSED PROTEIN"/>
    <property type="match status" value="1"/>
</dbReference>
<dbReference type="AlphaFoldDB" id="A0A9I9CNW6"/>
<evidence type="ECO:0000256" key="1">
    <source>
        <dbReference type="SAM" id="MobiDB-lite"/>
    </source>
</evidence>
<dbReference type="Gramene" id="MELO3C006382.2.1">
    <property type="protein sequence ID" value="MELO3C006382.2.1"/>
    <property type="gene ID" value="MELO3C006382.2"/>
</dbReference>
<organism evidence="2">
    <name type="scientific">Cucumis melo</name>
    <name type="common">Muskmelon</name>
    <dbReference type="NCBI Taxonomy" id="3656"/>
    <lineage>
        <taxon>Eukaryota</taxon>
        <taxon>Viridiplantae</taxon>
        <taxon>Streptophyta</taxon>
        <taxon>Embryophyta</taxon>
        <taxon>Tracheophyta</taxon>
        <taxon>Spermatophyta</taxon>
        <taxon>Magnoliopsida</taxon>
        <taxon>eudicotyledons</taxon>
        <taxon>Gunneridae</taxon>
        <taxon>Pentapetalae</taxon>
        <taxon>rosids</taxon>
        <taxon>fabids</taxon>
        <taxon>Cucurbitales</taxon>
        <taxon>Cucurbitaceae</taxon>
        <taxon>Benincaseae</taxon>
        <taxon>Cucumis</taxon>
    </lineage>
</organism>
<dbReference type="InterPro" id="IPR021916">
    <property type="entry name" value="DUF3527"/>
</dbReference>
<dbReference type="Pfam" id="PF12043">
    <property type="entry name" value="DUF3527"/>
    <property type="match status" value="1"/>
</dbReference>
<dbReference type="EnsemblPlants" id="MELO3C006382.2.1">
    <property type="protein sequence ID" value="MELO3C006382.2.1"/>
    <property type="gene ID" value="MELO3C006382.2"/>
</dbReference>
<evidence type="ECO:0008006" key="3">
    <source>
        <dbReference type="Google" id="ProtNLM"/>
    </source>
</evidence>
<reference evidence="2" key="1">
    <citation type="submission" date="2023-03" db="UniProtKB">
        <authorList>
            <consortium name="EnsemblPlants"/>
        </authorList>
    </citation>
    <scope>IDENTIFICATION</scope>
</reference>
<dbReference type="PANTHER" id="PTHR31390:SF2">
    <property type="entry name" value="EXPRESSED PROTEIN"/>
    <property type="match status" value="1"/>
</dbReference>
<evidence type="ECO:0000313" key="2">
    <source>
        <dbReference type="EnsemblPlants" id="MELO3C006382.2.1"/>
    </source>
</evidence>